<proteinExistence type="predicted"/>
<dbReference type="HOGENOM" id="CLU_1597579_0_0_1"/>
<dbReference type="PaxDb" id="55529-EKX47424"/>
<reference evidence="2" key="3">
    <citation type="submission" date="2016-03" db="UniProtKB">
        <authorList>
            <consortium name="EnsemblProtists"/>
        </authorList>
    </citation>
    <scope>IDENTIFICATION</scope>
</reference>
<dbReference type="Proteomes" id="UP000011087">
    <property type="component" value="Unassembled WGS sequence"/>
</dbReference>
<evidence type="ECO:0000313" key="1">
    <source>
        <dbReference type="EMBL" id="EKX47424.1"/>
    </source>
</evidence>
<organism evidence="1">
    <name type="scientific">Guillardia theta (strain CCMP2712)</name>
    <name type="common">Cryptophyte</name>
    <dbReference type="NCBI Taxonomy" id="905079"/>
    <lineage>
        <taxon>Eukaryota</taxon>
        <taxon>Cryptophyceae</taxon>
        <taxon>Pyrenomonadales</taxon>
        <taxon>Geminigeraceae</taxon>
        <taxon>Guillardia</taxon>
    </lineage>
</organism>
<evidence type="ECO:0000313" key="2">
    <source>
        <dbReference type="EnsemblProtists" id="EKX47424"/>
    </source>
</evidence>
<sequence>MDSLVDFLGRNRQGACTRLAGEVWFSPEETSRILQFLGITEKAFKDKYVNKEMEGWNRVHRVRGDDHPTFTLVSPDADDEGSSVDSWNEHVVLTDEEAQNYDGEDKKVWTKKNGGCEGMKEVLSRDSNRNAHHDQDKMVSVDEIRKLLVDYEDTYCMFPEEPWKWFV</sequence>
<dbReference type="EMBL" id="JH992990">
    <property type="protein sequence ID" value="EKX47424.1"/>
    <property type="molecule type" value="Genomic_DNA"/>
</dbReference>
<dbReference type="GeneID" id="17304087"/>
<dbReference type="RefSeq" id="XP_005834404.1">
    <property type="nucleotide sequence ID" value="XM_005834347.1"/>
</dbReference>
<gene>
    <name evidence="1" type="ORF">GUITHDRAFT_137589</name>
</gene>
<evidence type="ECO:0000313" key="3">
    <source>
        <dbReference type="Proteomes" id="UP000011087"/>
    </source>
</evidence>
<protein>
    <submittedName>
        <fullName evidence="1 2">Uncharacterized protein</fullName>
    </submittedName>
</protein>
<reference evidence="3" key="2">
    <citation type="submission" date="2012-11" db="EMBL/GenBank/DDBJ databases">
        <authorList>
            <person name="Kuo A."/>
            <person name="Curtis B.A."/>
            <person name="Tanifuji G."/>
            <person name="Burki F."/>
            <person name="Gruber A."/>
            <person name="Irimia M."/>
            <person name="Maruyama S."/>
            <person name="Arias M.C."/>
            <person name="Ball S.G."/>
            <person name="Gile G.H."/>
            <person name="Hirakawa Y."/>
            <person name="Hopkins J.F."/>
            <person name="Rensing S.A."/>
            <person name="Schmutz J."/>
            <person name="Symeonidi A."/>
            <person name="Elias M."/>
            <person name="Eveleigh R.J."/>
            <person name="Herman E.K."/>
            <person name="Klute M.J."/>
            <person name="Nakayama T."/>
            <person name="Obornik M."/>
            <person name="Reyes-Prieto A."/>
            <person name="Armbrust E.V."/>
            <person name="Aves S.J."/>
            <person name="Beiko R.G."/>
            <person name="Coutinho P."/>
            <person name="Dacks J.B."/>
            <person name="Durnford D.G."/>
            <person name="Fast N.M."/>
            <person name="Green B.R."/>
            <person name="Grisdale C."/>
            <person name="Hempe F."/>
            <person name="Henrissat B."/>
            <person name="Hoppner M.P."/>
            <person name="Ishida K.-I."/>
            <person name="Kim E."/>
            <person name="Koreny L."/>
            <person name="Kroth P.G."/>
            <person name="Liu Y."/>
            <person name="Malik S.-B."/>
            <person name="Maier U.G."/>
            <person name="McRose D."/>
            <person name="Mock T."/>
            <person name="Neilson J.A."/>
            <person name="Onodera N.T."/>
            <person name="Poole A.M."/>
            <person name="Pritham E.J."/>
            <person name="Richards T.A."/>
            <person name="Rocap G."/>
            <person name="Roy S.W."/>
            <person name="Sarai C."/>
            <person name="Schaack S."/>
            <person name="Shirato S."/>
            <person name="Slamovits C.H."/>
            <person name="Spencer D.F."/>
            <person name="Suzuki S."/>
            <person name="Worden A.Z."/>
            <person name="Zauner S."/>
            <person name="Barry K."/>
            <person name="Bell C."/>
            <person name="Bharti A.K."/>
            <person name="Crow J.A."/>
            <person name="Grimwood J."/>
            <person name="Kramer R."/>
            <person name="Lindquist E."/>
            <person name="Lucas S."/>
            <person name="Salamov A."/>
            <person name="McFadden G.I."/>
            <person name="Lane C.E."/>
            <person name="Keeling P.J."/>
            <person name="Gray M.W."/>
            <person name="Grigoriev I.V."/>
            <person name="Archibald J.M."/>
        </authorList>
    </citation>
    <scope>NUCLEOTIDE SEQUENCE</scope>
    <source>
        <strain evidence="3">CCMP2712</strain>
    </source>
</reference>
<keyword evidence="3" id="KW-1185">Reference proteome</keyword>
<dbReference type="AlphaFoldDB" id="L1JH03"/>
<reference evidence="1 3" key="1">
    <citation type="journal article" date="2012" name="Nature">
        <title>Algal genomes reveal evolutionary mosaicism and the fate of nucleomorphs.</title>
        <authorList>
            <consortium name="DOE Joint Genome Institute"/>
            <person name="Curtis B.A."/>
            <person name="Tanifuji G."/>
            <person name="Burki F."/>
            <person name="Gruber A."/>
            <person name="Irimia M."/>
            <person name="Maruyama S."/>
            <person name="Arias M.C."/>
            <person name="Ball S.G."/>
            <person name="Gile G.H."/>
            <person name="Hirakawa Y."/>
            <person name="Hopkins J.F."/>
            <person name="Kuo A."/>
            <person name="Rensing S.A."/>
            <person name="Schmutz J."/>
            <person name="Symeonidi A."/>
            <person name="Elias M."/>
            <person name="Eveleigh R.J."/>
            <person name="Herman E.K."/>
            <person name="Klute M.J."/>
            <person name="Nakayama T."/>
            <person name="Obornik M."/>
            <person name="Reyes-Prieto A."/>
            <person name="Armbrust E.V."/>
            <person name="Aves S.J."/>
            <person name="Beiko R.G."/>
            <person name="Coutinho P."/>
            <person name="Dacks J.B."/>
            <person name="Durnford D.G."/>
            <person name="Fast N.M."/>
            <person name="Green B.R."/>
            <person name="Grisdale C.J."/>
            <person name="Hempel F."/>
            <person name="Henrissat B."/>
            <person name="Hoppner M.P."/>
            <person name="Ishida K."/>
            <person name="Kim E."/>
            <person name="Koreny L."/>
            <person name="Kroth P.G."/>
            <person name="Liu Y."/>
            <person name="Malik S.B."/>
            <person name="Maier U.G."/>
            <person name="McRose D."/>
            <person name="Mock T."/>
            <person name="Neilson J.A."/>
            <person name="Onodera N.T."/>
            <person name="Poole A.M."/>
            <person name="Pritham E.J."/>
            <person name="Richards T.A."/>
            <person name="Rocap G."/>
            <person name="Roy S.W."/>
            <person name="Sarai C."/>
            <person name="Schaack S."/>
            <person name="Shirato S."/>
            <person name="Slamovits C.H."/>
            <person name="Spencer D.F."/>
            <person name="Suzuki S."/>
            <person name="Worden A.Z."/>
            <person name="Zauner S."/>
            <person name="Barry K."/>
            <person name="Bell C."/>
            <person name="Bharti A.K."/>
            <person name="Crow J.A."/>
            <person name="Grimwood J."/>
            <person name="Kramer R."/>
            <person name="Lindquist E."/>
            <person name="Lucas S."/>
            <person name="Salamov A."/>
            <person name="McFadden G.I."/>
            <person name="Lane C.E."/>
            <person name="Keeling P.J."/>
            <person name="Gray M.W."/>
            <person name="Grigoriev I.V."/>
            <person name="Archibald J.M."/>
        </authorList>
    </citation>
    <scope>NUCLEOTIDE SEQUENCE</scope>
    <source>
        <strain evidence="1 3">CCMP2712</strain>
    </source>
</reference>
<dbReference type="EnsemblProtists" id="EKX47424">
    <property type="protein sequence ID" value="EKX47424"/>
    <property type="gene ID" value="GUITHDRAFT_137589"/>
</dbReference>
<name>L1JH03_GUITC</name>
<dbReference type="KEGG" id="gtt:GUITHDRAFT_137589"/>
<accession>L1JH03</accession>